<organism evidence="2 3">
    <name type="scientific">Corchorus olitorius</name>
    <dbReference type="NCBI Taxonomy" id="93759"/>
    <lineage>
        <taxon>Eukaryota</taxon>
        <taxon>Viridiplantae</taxon>
        <taxon>Streptophyta</taxon>
        <taxon>Embryophyta</taxon>
        <taxon>Tracheophyta</taxon>
        <taxon>Spermatophyta</taxon>
        <taxon>Magnoliopsida</taxon>
        <taxon>eudicotyledons</taxon>
        <taxon>Gunneridae</taxon>
        <taxon>Pentapetalae</taxon>
        <taxon>rosids</taxon>
        <taxon>malvids</taxon>
        <taxon>Malvales</taxon>
        <taxon>Malvaceae</taxon>
        <taxon>Grewioideae</taxon>
        <taxon>Apeibeae</taxon>
        <taxon>Corchorus</taxon>
    </lineage>
</organism>
<dbReference type="AlphaFoldDB" id="A0A1R3KSQ4"/>
<dbReference type="Proteomes" id="UP000187203">
    <property type="component" value="Unassembled WGS sequence"/>
</dbReference>
<reference evidence="3" key="1">
    <citation type="submission" date="2013-09" db="EMBL/GenBank/DDBJ databases">
        <title>Corchorus olitorius genome sequencing.</title>
        <authorList>
            <person name="Alam M."/>
            <person name="Haque M.S."/>
            <person name="Islam M.S."/>
            <person name="Emdad E.M."/>
            <person name="Islam M.M."/>
            <person name="Ahmed B."/>
            <person name="Halim A."/>
            <person name="Hossen Q.M.M."/>
            <person name="Hossain M.Z."/>
            <person name="Ahmed R."/>
            <person name="Khan M.M."/>
            <person name="Islam R."/>
            <person name="Rashid M.M."/>
            <person name="Khan S.A."/>
            <person name="Rahman M.S."/>
            <person name="Alam M."/>
            <person name="Yahiya A.S."/>
            <person name="Khan M.S."/>
            <person name="Azam M.S."/>
            <person name="Haque T."/>
            <person name="Lashkar M.Z.H."/>
            <person name="Akhand A.I."/>
            <person name="Morshed G."/>
            <person name="Roy S."/>
            <person name="Uddin K.S."/>
            <person name="Rabeya T."/>
            <person name="Hossain A.S."/>
            <person name="Chowdhury A."/>
            <person name="Snigdha A.R."/>
            <person name="Mortoza M.S."/>
            <person name="Matin S.A."/>
            <person name="Hoque S.M.E."/>
            <person name="Islam M.K."/>
            <person name="Roy D.K."/>
            <person name="Haider R."/>
            <person name="Moosa M.M."/>
            <person name="Elias S.M."/>
            <person name="Hasan A.M."/>
            <person name="Jahan S."/>
            <person name="Shafiuddin M."/>
            <person name="Mahmood N."/>
            <person name="Shommy N.S."/>
        </authorList>
    </citation>
    <scope>NUCLEOTIDE SEQUENCE [LARGE SCALE GENOMIC DNA]</scope>
    <source>
        <strain evidence="3">cv. O-4</strain>
    </source>
</reference>
<dbReference type="EMBL" id="AWUE01012026">
    <property type="protein sequence ID" value="OMP10111.1"/>
    <property type="molecule type" value="Genomic_DNA"/>
</dbReference>
<evidence type="ECO:0000313" key="2">
    <source>
        <dbReference type="EMBL" id="OMP10111.1"/>
    </source>
</evidence>
<protein>
    <submittedName>
        <fullName evidence="2">Mis5 protein</fullName>
    </submittedName>
</protein>
<sequence length="91" mass="10391">MEWFDTVRISSIDPFWPTEVKEQSFVGKYNSNYRMVPANPHFESSPMDRPIPSKPTISPRPTTSVRIGNSESWCEDDETDGSIRRRANGIG</sequence>
<proteinExistence type="predicted"/>
<feature type="region of interest" description="Disordered" evidence="1">
    <location>
        <begin position="40"/>
        <end position="91"/>
    </location>
</feature>
<keyword evidence="3" id="KW-1185">Reference proteome</keyword>
<accession>A0A1R3KSQ4</accession>
<comment type="caution">
    <text evidence="2">The sequence shown here is derived from an EMBL/GenBank/DDBJ whole genome shotgun (WGS) entry which is preliminary data.</text>
</comment>
<name>A0A1R3KSQ4_9ROSI</name>
<evidence type="ECO:0000256" key="1">
    <source>
        <dbReference type="SAM" id="MobiDB-lite"/>
    </source>
</evidence>
<evidence type="ECO:0000313" key="3">
    <source>
        <dbReference type="Proteomes" id="UP000187203"/>
    </source>
</evidence>
<feature type="compositionally biased region" description="Polar residues" evidence="1">
    <location>
        <begin position="55"/>
        <end position="72"/>
    </location>
</feature>
<gene>
    <name evidence="2" type="ORF">COLO4_04816</name>
</gene>